<protein>
    <recommendedName>
        <fullName evidence="3">Tetratricopeptide repeat protein</fullName>
    </recommendedName>
</protein>
<dbReference type="Proteomes" id="UP000484164">
    <property type="component" value="Unassembled WGS sequence"/>
</dbReference>
<proteinExistence type="predicted"/>
<reference evidence="1 2" key="1">
    <citation type="submission" date="2019-10" db="EMBL/GenBank/DDBJ databases">
        <title>Genome sequence of Phaeocystidibacter marisrubri JCM30614 (type strain).</title>
        <authorList>
            <person name="Bowman J.P."/>
        </authorList>
    </citation>
    <scope>NUCLEOTIDE SEQUENCE [LARGE SCALE GENOMIC DNA]</scope>
    <source>
        <strain evidence="1 2">JCM 30614</strain>
    </source>
</reference>
<sequence>MKQKLAKFTEFAENLFPHEVYYLSRIENFQTPENKGIFEVILYNLDHRADPRAFDESIDKRKYSNLKKWIDEKLNEADVDHQLRVIQELEAKVLLDQVDKRTENEIQKWLQRGVPSHYYFRKIYELAQHYEHFLLIRLRENAGAKVGAYLDQYRANFEYAQEVFNKLQQATSDIISEYRNRSETHLGWEDFLTRVVYSENIDGMNQYSAFIRLSLLYSNRGDYHKLEGLYNYIDDRFVEGRYYSKRILANYYANRLLYTSRFNSLDEAEQFGYLSIKYKNADYLFYLTNLAAVLIRQGKSERALGLLREAFPEMRQTNSLHNKVGFIAFYIKCMVDIGRVKEAEAFADSYLKAYPKQVMNGRWHLFFVAYFRSLMIQEKYGRLLYLDHHFKIESLDRANRSSHSYLPTISWYISIARFVEHGGDPDSLIADMKSALRGVELSGKRAERVKRIYDELIEVAPQVLKKGKSAIFDEVLEV</sequence>
<accession>A0A6L3ZHG3</accession>
<organism evidence="1 2">
    <name type="scientific">Phaeocystidibacter marisrubri</name>
    <dbReference type="NCBI Taxonomy" id="1577780"/>
    <lineage>
        <taxon>Bacteria</taxon>
        <taxon>Pseudomonadati</taxon>
        <taxon>Bacteroidota</taxon>
        <taxon>Flavobacteriia</taxon>
        <taxon>Flavobacteriales</taxon>
        <taxon>Phaeocystidibacteraceae</taxon>
        <taxon>Phaeocystidibacter</taxon>
    </lineage>
</organism>
<dbReference type="EMBL" id="WBVQ01000001">
    <property type="protein sequence ID" value="KAB2817294.1"/>
    <property type="molecule type" value="Genomic_DNA"/>
</dbReference>
<evidence type="ECO:0008006" key="3">
    <source>
        <dbReference type="Google" id="ProtNLM"/>
    </source>
</evidence>
<evidence type="ECO:0000313" key="1">
    <source>
        <dbReference type="EMBL" id="KAB2817294.1"/>
    </source>
</evidence>
<dbReference type="SUPFAM" id="SSF48452">
    <property type="entry name" value="TPR-like"/>
    <property type="match status" value="1"/>
</dbReference>
<dbReference type="AlphaFoldDB" id="A0A6L3ZHG3"/>
<comment type="caution">
    <text evidence="1">The sequence shown here is derived from an EMBL/GenBank/DDBJ whole genome shotgun (WGS) entry which is preliminary data.</text>
</comment>
<dbReference type="OrthoDB" id="1400529at2"/>
<gene>
    <name evidence="1" type="ORF">F8C82_02570</name>
</gene>
<name>A0A6L3ZHG3_9FLAO</name>
<keyword evidence="2" id="KW-1185">Reference proteome</keyword>
<dbReference type="InterPro" id="IPR011990">
    <property type="entry name" value="TPR-like_helical_dom_sf"/>
</dbReference>
<dbReference type="RefSeq" id="WP_151691865.1">
    <property type="nucleotide sequence ID" value="NZ_BMGX01000002.1"/>
</dbReference>
<evidence type="ECO:0000313" key="2">
    <source>
        <dbReference type="Proteomes" id="UP000484164"/>
    </source>
</evidence>